<gene>
    <name evidence="4" type="ORF">COL8621_01595</name>
</gene>
<feature type="domain" description="Pyrrolo-quinoline quinone repeat" evidence="3">
    <location>
        <begin position="82"/>
        <end position="279"/>
    </location>
</feature>
<feature type="signal peptide" evidence="2">
    <location>
        <begin position="1"/>
        <end position="23"/>
    </location>
</feature>
<dbReference type="Gene3D" id="2.130.10.10">
    <property type="entry name" value="YVTN repeat-like/Quinoprotein amine dehydrogenase"/>
    <property type="match status" value="1"/>
</dbReference>
<evidence type="ECO:0000313" key="4">
    <source>
        <dbReference type="EMBL" id="SMX34994.1"/>
    </source>
</evidence>
<dbReference type="EMBL" id="FXYE01000001">
    <property type="protein sequence ID" value="SMX34994.1"/>
    <property type="molecule type" value="Genomic_DNA"/>
</dbReference>
<feature type="chain" id="PRO_5013099472" description="Pyrrolo-quinoline quinone repeat domain-containing protein" evidence="2">
    <location>
        <begin position="24"/>
        <end position="327"/>
    </location>
</feature>
<keyword evidence="1" id="KW-1133">Transmembrane helix</keyword>
<dbReference type="AlphaFoldDB" id="A0A238JXZ3"/>
<keyword evidence="2" id="KW-0732">Signal</keyword>
<dbReference type="OrthoDB" id="241638at2"/>
<dbReference type="InterPro" id="IPR015943">
    <property type="entry name" value="WD40/YVTN_repeat-like_dom_sf"/>
</dbReference>
<accession>A0A238JXZ3</accession>
<dbReference type="RefSeq" id="WP_093966686.1">
    <property type="nucleotide sequence ID" value="NZ_FXYE01000001.1"/>
</dbReference>
<evidence type="ECO:0000256" key="2">
    <source>
        <dbReference type="SAM" id="SignalP"/>
    </source>
</evidence>
<keyword evidence="1" id="KW-0472">Membrane</keyword>
<evidence type="ECO:0000256" key="1">
    <source>
        <dbReference type="SAM" id="Phobius"/>
    </source>
</evidence>
<organism evidence="4 5">
    <name type="scientific">Actibacterium lipolyticum</name>
    <dbReference type="NCBI Taxonomy" id="1524263"/>
    <lineage>
        <taxon>Bacteria</taxon>
        <taxon>Pseudomonadati</taxon>
        <taxon>Pseudomonadota</taxon>
        <taxon>Alphaproteobacteria</taxon>
        <taxon>Rhodobacterales</taxon>
        <taxon>Roseobacteraceae</taxon>
        <taxon>Actibacterium</taxon>
    </lineage>
</organism>
<dbReference type="Pfam" id="PF13360">
    <property type="entry name" value="PQQ_2"/>
    <property type="match status" value="1"/>
</dbReference>
<proteinExistence type="predicted"/>
<keyword evidence="1" id="KW-0812">Transmembrane</keyword>
<evidence type="ECO:0000259" key="3">
    <source>
        <dbReference type="Pfam" id="PF13360"/>
    </source>
</evidence>
<dbReference type="Proteomes" id="UP000202922">
    <property type="component" value="Unassembled WGS sequence"/>
</dbReference>
<protein>
    <recommendedName>
        <fullName evidence="3">Pyrrolo-quinoline quinone repeat domain-containing protein</fullName>
    </recommendedName>
</protein>
<keyword evidence="5" id="KW-1185">Reference proteome</keyword>
<sequence>MVKFGSICVAFLCALNFPTVLSAATLAQPGFTEVEVVNVNDRRGNFGNITFDDAGNAYVVGANRRDNGQVYRIEDDGSLTLIGDATSGNQTATGITFKDGSLFVTSSHGRLYEMDAVTGQTTVLTKLKTKDPTDVQIIDGLYGAEFTILVVAEDGGATWVDGTTGEVQLTTSGLPSMNAIEVGADGTLFALSDESPSGLFSFDENGLIETVVEAPGGVSFENLAIHQGTGEIFASTSAGEIYVFDPLTLNATLFASDLAQGGALSFSADGTQLYFGEQEGRGGYTISYFDGFDQYELSAVPLPATLPLLGAAVGIMAYARRRKKTKS</sequence>
<dbReference type="InterPro" id="IPR002372">
    <property type="entry name" value="PQQ_rpt_dom"/>
</dbReference>
<feature type="transmembrane region" description="Helical" evidence="1">
    <location>
        <begin position="300"/>
        <end position="319"/>
    </location>
</feature>
<dbReference type="SUPFAM" id="SSF63829">
    <property type="entry name" value="Calcium-dependent phosphotriesterase"/>
    <property type="match status" value="1"/>
</dbReference>
<reference evidence="5" key="1">
    <citation type="submission" date="2017-05" db="EMBL/GenBank/DDBJ databases">
        <authorList>
            <person name="Rodrigo-Torres L."/>
            <person name="Arahal R. D."/>
            <person name="Lucena T."/>
        </authorList>
    </citation>
    <scope>NUCLEOTIDE SEQUENCE [LARGE SCALE GENOMIC DNA]</scope>
    <source>
        <strain evidence="5">CECT 8621</strain>
    </source>
</reference>
<name>A0A238JXZ3_9RHOB</name>
<evidence type="ECO:0000313" key="5">
    <source>
        <dbReference type="Proteomes" id="UP000202922"/>
    </source>
</evidence>